<sequence length="455" mass="47866">MNGVSESVVLRDSTNVTRIQIEGDSLGSMSMPTAGACARSTSGATGGGTLSPLANLAKSGAEKQSASETHVISAAAVDIPESQLMLSYLRSLMPPAASEELARKSMLHFEQVAEELDRMGETYEGLKALLTTLTRLDYLIAGAGGAVKGLAAAASGYATDLAPIHFSVAEKIGNPIDKAATVGAMSRARDKLIDTFGKEVFQFRLIPSEEGDRYFLAPSKHKLVEPVAELLDQVASSEIEGLLVESALGGLHTGRSVVACAAKAAFEAFSKNPVTGAIADLVVNNTLRVPVFVIKDIAKYRLASSSGQYGLLYLLGRVDWKQRYEDAKRATLTSIGGTGAKNALMLPLDTMRRLPDGAKRIVGAGNVADTVWSVCVEAGSSAVRAALKDRLEQGALNRNKSDAIAQLVSAISLRAVGNAVEPAVEPAARHIADGFWRNVDGARSKHGKPVDIPIV</sequence>
<protein>
    <submittedName>
        <fullName evidence="1">Uncharacterized protein</fullName>
    </submittedName>
</protein>
<gene>
    <name evidence="1" type="ORF">LMG29542_06765</name>
</gene>
<organism evidence="1 2">
    <name type="scientific">Paraburkholderia humisilvae</name>
    <dbReference type="NCBI Taxonomy" id="627669"/>
    <lineage>
        <taxon>Bacteria</taxon>
        <taxon>Pseudomonadati</taxon>
        <taxon>Pseudomonadota</taxon>
        <taxon>Betaproteobacteria</taxon>
        <taxon>Burkholderiales</taxon>
        <taxon>Burkholderiaceae</taxon>
        <taxon>Paraburkholderia</taxon>
    </lineage>
</organism>
<evidence type="ECO:0000313" key="2">
    <source>
        <dbReference type="Proteomes" id="UP000494363"/>
    </source>
</evidence>
<name>A0A6J5F454_9BURK</name>
<reference evidence="1 2" key="1">
    <citation type="submission" date="2020-04" db="EMBL/GenBank/DDBJ databases">
        <authorList>
            <person name="De Canck E."/>
        </authorList>
    </citation>
    <scope>NUCLEOTIDE SEQUENCE [LARGE SCALE GENOMIC DNA]</scope>
    <source>
        <strain evidence="1 2">LMG 29542</strain>
    </source>
</reference>
<dbReference type="AlphaFoldDB" id="A0A6J5F454"/>
<dbReference type="EMBL" id="CADIKH010000056">
    <property type="protein sequence ID" value="CAB3772016.1"/>
    <property type="molecule type" value="Genomic_DNA"/>
</dbReference>
<accession>A0A6J5F454</accession>
<keyword evidence="2" id="KW-1185">Reference proteome</keyword>
<dbReference type="Proteomes" id="UP000494363">
    <property type="component" value="Unassembled WGS sequence"/>
</dbReference>
<evidence type="ECO:0000313" key="1">
    <source>
        <dbReference type="EMBL" id="CAB3772016.1"/>
    </source>
</evidence>
<proteinExistence type="predicted"/>
<dbReference type="RefSeq" id="WP_175232160.1">
    <property type="nucleotide sequence ID" value="NZ_CADIKH010000056.1"/>
</dbReference>